<reference evidence="1" key="2">
    <citation type="journal article" date="2015" name="Fish Shellfish Immunol.">
        <title>Early steps in the European eel (Anguilla anguilla)-Vibrio vulnificus interaction in the gills: Role of the RtxA13 toxin.</title>
        <authorList>
            <person name="Callol A."/>
            <person name="Pajuelo D."/>
            <person name="Ebbesson L."/>
            <person name="Teles M."/>
            <person name="MacKenzie S."/>
            <person name="Amaro C."/>
        </authorList>
    </citation>
    <scope>NUCLEOTIDE SEQUENCE</scope>
</reference>
<protein>
    <submittedName>
        <fullName evidence="1">Uncharacterized protein</fullName>
    </submittedName>
</protein>
<reference evidence="1" key="1">
    <citation type="submission" date="2014-11" db="EMBL/GenBank/DDBJ databases">
        <authorList>
            <person name="Amaro Gonzalez C."/>
        </authorList>
    </citation>
    <scope>NUCLEOTIDE SEQUENCE</scope>
</reference>
<sequence>MSNCIELYLPNTVTKALTVDPEKNTGQKTGVILKREQLR</sequence>
<evidence type="ECO:0000313" key="1">
    <source>
        <dbReference type="EMBL" id="JAH04536.1"/>
    </source>
</evidence>
<name>A0A0E9PIU6_ANGAN</name>
<accession>A0A0E9PIU6</accession>
<proteinExistence type="predicted"/>
<organism evidence="1">
    <name type="scientific">Anguilla anguilla</name>
    <name type="common">European freshwater eel</name>
    <name type="synonym">Muraena anguilla</name>
    <dbReference type="NCBI Taxonomy" id="7936"/>
    <lineage>
        <taxon>Eukaryota</taxon>
        <taxon>Metazoa</taxon>
        <taxon>Chordata</taxon>
        <taxon>Craniata</taxon>
        <taxon>Vertebrata</taxon>
        <taxon>Euteleostomi</taxon>
        <taxon>Actinopterygii</taxon>
        <taxon>Neopterygii</taxon>
        <taxon>Teleostei</taxon>
        <taxon>Anguilliformes</taxon>
        <taxon>Anguillidae</taxon>
        <taxon>Anguilla</taxon>
    </lineage>
</organism>
<dbReference type="EMBL" id="GBXM01104041">
    <property type="protein sequence ID" value="JAH04536.1"/>
    <property type="molecule type" value="Transcribed_RNA"/>
</dbReference>
<dbReference type="AlphaFoldDB" id="A0A0E9PIU6"/>